<comment type="similarity">
    <text evidence="2">Belongs to the major facilitator superfamily. Metabolite:H+ Symporter (MHS) family (TC 2.A.1.6) family.</text>
</comment>
<dbReference type="KEGG" id="puo:RZN69_21220"/>
<accession>A0AAQ3LFL5</accession>
<keyword evidence="8 9" id="KW-0472">Membrane</keyword>
<dbReference type="Proteomes" id="UP001304300">
    <property type="component" value="Chromosome"/>
</dbReference>
<dbReference type="PANTHER" id="PTHR43528">
    <property type="entry name" value="ALPHA-KETOGLUTARATE PERMEASE"/>
    <property type="match status" value="1"/>
</dbReference>
<feature type="transmembrane region" description="Helical" evidence="9">
    <location>
        <begin position="360"/>
        <end position="381"/>
    </location>
</feature>
<feature type="transmembrane region" description="Helical" evidence="9">
    <location>
        <begin position="108"/>
        <end position="128"/>
    </location>
</feature>
<evidence type="ECO:0000256" key="4">
    <source>
        <dbReference type="ARBA" id="ARBA00022475"/>
    </source>
</evidence>
<feature type="transmembrane region" description="Helical" evidence="9">
    <location>
        <begin position="298"/>
        <end position="317"/>
    </location>
</feature>
<dbReference type="GO" id="GO:0005886">
    <property type="term" value="C:plasma membrane"/>
    <property type="evidence" value="ECO:0007669"/>
    <property type="project" value="UniProtKB-SubCell"/>
</dbReference>
<dbReference type="FunFam" id="1.20.1250.20:FF:000001">
    <property type="entry name" value="Dicarboxylate MFS transporter"/>
    <property type="match status" value="1"/>
</dbReference>
<evidence type="ECO:0000259" key="10">
    <source>
        <dbReference type="PROSITE" id="PS50850"/>
    </source>
</evidence>
<feature type="transmembrane region" description="Helical" evidence="9">
    <location>
        <begin position="21"/>
        <end position="42"/>
    </location>
</feature>
<dbReference type="InterPro" id="IPR020846">
    <property type="entry name" value="MFS_dom"/>
</dbReference>
<keyword evidence="5 9" id="KW-0812">Transmembrane</keyword>
<comment type="subcellular location">
    <subcellularLocation>
        <location evidence="1">Cell membrane</location>
        <topology evidence="1">Multi-pass membrane protein</topology>
    </subcellularLocation>
</comment>
<dbReference type="PROSITE" id="PS00216">
    <property type="entry name" value="SUGAR_TRANSPORT_1"/>
    <property type="match status" value="1"/>
</dbReference>
<evidence type="ECO:0000256" key="7">
    <source>
        <dbReference type="ARBA" id="ARBA00022989"/>
    </source>
</evidence>
<dbReference type="InterPro" id="IPR011701">
    <property type="entry name" value="MFS"/>
</dbReference>
<dbReference type="GO" id="GO:0015293">
    <property type="term" value="F:symporter activity"/>
    <property type="evidence" value="ECO:0007669"/>
    <property type="project" value="UniProtKB-KW"/>
</dbReference>
<dbReference type="PROSITE" id="PS50850">
    <property type="entry name" value="MFS"/>
    <property type="match status" value="1"/>
</dbReference>
<feature type="transmembrane region" description="Helical" evidence="9">
    <location>
        <begin position="323"/>
        <end position="348"/>
    </location>
</feature>
<dbReference type="EMBL" id="CP136920">
    <property type="protein sequence ID" value="WOO41149.1"/>
    <property type="molecule type" value="Genomic_DNA"/>
</dbReference>
<organism evidence="11 12">
    <name type="scientific">Rubellicoccus peritrichatus</name>
    <dbReference type="NCBI Taxonomy" id="3080537"/>
    <lineage>
        <taxon>Bacteria</taxon>
        <taxon>Pseudomonadati</taxon>
        <taxon>Verrucomicrobiota</taxon>
        <taxon>Opitutia</taxon>
        <taxon>Puniceicoccales</taxon>
        <taxon>Cerasicoccaceae</taxon>
        <taxon>Rubellicoccus</taxon>
    </lineage>
</organism>
<keyword evidence="7 9" id="KW-1133">Transmembrane helix</keyword>
<evidence type="ECO:0000256" key="8">
    <source>
        <dbReference type="ARBA" id="ARBA00023136"/>
    </source>
</evidence>
<dbReference type="SUPFAM" id="SSF103473">
    <property type="entry name" value="MFS general substrate transporter"/>
    <property type="match status" value="1"/>
</dbReference>
<evidence type="ECO:0000256" key="9">
    <source>
        <dbReference type="SAM" id="Phobius"/>
    </source>
</evidence>
<keyword evidence="12" id="KW-1185">Reference proteome</keyword>
<evidence type="ECO:0000256" key="2">
    <source>
        <dbReference type="ARBA" id="ARBA00008240"/>
    </source>
</evidence>
<feature type="transmembrane region" description="Helical" evidence="9">
    <location>
        <begin position="266"/>
        <end position="286"/>
    </location>
</feature>
<dbReference type="InterPro" id="IPR005829">
    <property type="entry name" value="Sugar_transporter_CS"/>
</dbReference>
<dbReference type="Pfam" id="PF07690">
    <property type="entry name" value="MFS_1"/>
    <property type="match status" value="1"/>
</dbReference>
<reference evidence="11 12" key="1">
    <citation type="submission" date="2023-10" db="EMBL/GenBank/DDBJ databases">
        <title>Rubellicoccus peritrichatus gen. nov., sp. nov., isolated from an algae of coral reef tank.</title>
        <authorList>
            <person name="Luo J."/>
        </authorList>
    </citation>
    <scope>NUCLEOTIDE SEQUENCE [LARGE SCALE GENOMIC DNA]</scope>
    <source>
        <strain evidence="11 12">CR14</strain>
    </source>
</reference>
<feature type="domain" description="Major facilitator superfamily (MFS) profile" evidence="10">
    <location>
        <begin position="12"/>
        <end position="415"/>
    </location>
</feature>
<evidence type="ECO:0000256" key="3">
    <source>
        <dbReference type="ARBA" id="ARBA00022448"/>
    </source>
</evidence>
<evidence type="ECO:0000256" key="5">
    <source>
        <dbReference type="ARBA" id="ARBA00022692"/>
    </source>
</evidence>
<feature type="transmembrane region" description="Helical" evidence="9">
    <location>
        <begin position="184"/>
        <end position="203"/>
    </location>
</feature>
<keyword evidence="6" id="KW-0769">Symport</keyword>
<dbReference type="Gene3D" id="1.20.1250.20">
    <property type="entry name" value="MFS general substrate transporter like domains"/>
    <property type="match status" value="1"/>
</dbReference>
<evidence type="ECO:0000256" key="6">
    <source>
        <dbReference type="ARBA" id="ARBA00022847"/>
    </source>
</evidence>
<feature type="transmembrane region" description="Helical" evidence="9">
    <location>
        <begin position="149"/>
        <end position="172"/>
    </location>
</feature>
<keyword evidence="3" id="KW-0813">Transport</keyword>
<protein>
    <submittedName>
        <fullName evidence="11">MFS transporter</fullName>
    </submittedName>
</protein>
<evidence type="ECO:0000313" key="12">
    <source>
        <dbReference type="Proteomes" id="UP001304300"/>
    </source>
</evidence>
<gene>
    <name evidence="11" type="ORF">RZN69_21220</name>
</gene>
<feature type="transmembrane region" description="Helical" evidence="9">
    <location>
        <begin position="84"/>
        <end position="102"/>
    </location>
</feature>
<name>A0AAQ3LFL5_9BACT</name>
<feature type="transmembrane region" description="Helical" evidence="9">
    <location>
        <begin position="48"/>
        <end position="72"/>
    </location>
</feature>
<evidence type="ECO:0000256" key="1">
    <source>
        <dbReference type="ARBA" id="ARBA00004651"/>
    </source>
</evidence>
<feature type="transmembrane region" description="Helical" evidence="9">
    <location>
        <begin position="231"/>
        <end position="254"/>
    </location>
</feature>
<evidence type="ECO:0000313" key="11">
    <source>
        <dbReference type="EMBL" id="WOO41149.1"/>
    </source>
</evidence>
<proteinExistence type="inferred from homology"/>
<dbReference type="InterPro" id="IPR036259">
    <property type="entry name" value="MFS_trans_sf"/>
</dbReference>
<dbReference type="PROSITE" id="PS00217">
    <property type="entry name" value="SUGAR_TRANSPORT_2"/>
    <property type="match status" value="1"/>
</dbReference>
<dbReference type="AlphaFoldDB" id="A0AAQ3LFL5"/>
<dbReference type="RefSeq" id="WP_317833556.1">
    <property type="nucleotide sequence ID" value="NZ_CP136920.1"/>
</dbReference>
<keyword evidence="4" id="KW-1003">Cell membrane</keyword>
<sequence length="432" mass="46916">MASSTPVSSRKQALAGAVGNLLEWFDFAAYGFFAAVIGARFFPNDDETISLLAAFGVFASGFIARPIGAAFFGHIGDRMGREVVLRWSVILMGSSTFLMGILPTYDSIGIVAPILLTLLRILQGFSVGGELTGSIVYMVEHAPADRRGFTGSLAFVGAYIGILLGSVFGAFINNLLTPEQVAQWGWRLPFLCGICIMFLAVFFRRDLKKSGNIVPSKHLPLLMAFKSEWKAMLRIIGMLLFGSSGFYMIFIYLTTYMHTELGMAEGMALEVSSFAMLALIGCTLGMAKISDRIGRKPVLLTASVGCVFFTYPLFILIDIATPIYVFFGQLGFAILIGSTLSAMTAMMVECTAPEYRCTTVSLAYNFTLAAFGGTAPMVATWLISESGNRLEPAFYLMITAAITSVTVFFLPETYRMKLRDGQEASPSSKQST</sequence>
<dbReference type="PANTHER" id="PTHR43528:SF1">
    <property type="entry name" value="ALPHA-KETOGLUTARATE PERMEASE"/>
    <property type="match status" value="1"/>
</dbReference>
<dbReference type="InterPro" id="IPR051084">
    <property type="entry name" value="H+-coupled_symporters"/>
</dbReference>
<feature type="transmembrane region" description="Helical" evidence="9">
    <location>
        <begin position="393"/>
        <end position="410"/>
    </location>
</feature>